<dbReference type="Pfam" id="PF00582">
    <property type="entry name" value="Usp"/>
    <property type="match status" value="1"/>
</dbReference>
<dbReference type="AlphaFoldDB" id="A0A9W6GZZ3"/>
<dbReference type="Gene3D" id="3.40.50.12370">
    <property type="match status" value="1"/>
</dbReference>
<name>A0A9W6GZZ3_9HYPH</name>
<dbReference type="CDD" id="cd00293">
    <property type="entry name" value="USP-like"/>
    <property type="match status" value="1"/>
</dbReference>
<evidence type="ECO:0000313" key="2">
    <source>
        <dbReference type="EMBL" id="GLI95965.1"/>
    </source>
</evidence>
<dbReference type="InterPro" id="IPR006016">
    <property type="entry name" value="UspA"/>
</dbReference>
<comment type="caution">
    <text evidence="2">The sequence shown here is derived from an EMBL/GenBank/DDBJ whole genome shotgun (WGS) entry which is preliminary data.</text>
</comment>
<evidence type="ECO:0000313" key="3">
    <source>
        <dbReference type="Proteomes" id="UP001144323"/>
    </source>
</evidence>
<dbReference type="RefSeq" id="WP_281807069.1">
    <property type="nucleotide sequence ID" value="NZ_BSEC01000006.1"/>
</dbReference>
<reference evidence="2" key="1">
    <citation type="journal article" date="2023" name="Int. J. Syst. Evol. Microbiol.">
        <title>Methylocystis iwaonis sp. nov., a type II methane-oxidizing bacterium from surface soil of a rice paddy field in Japan, and emended description of the genus Methylocystis (ex Whittenbury et al. 1970) Bowman et al. 1993.</title>
        <authorList>
            <person name="Kaise H."/>
            <person name="Sawadogo J.B."/>
            <person name="Alam M.S."/>
            <person name="Ueno C."/>
            <person name="Dianou D."/>
            <person name="Shinjo R."/>
            <person name="Asakawa S."/>
        </authorList>
    </citation>
    <scope>NUCLEOTIDE SEQUENCE</scope>
    <source>
        <strain evidence="2">LMG27198</strain>
    </source>
</reference>
<keyword evidence="3" id="KW-1185">Reference proteome</keyword>
<gene>
    <name evidence="2" type="ORF">LMG27198_49570</name>
</gene>
<organism evidence="2 3">
    <name type="scientific">Methylocystis echinoides</name>
    <dbReference type="NCBI Taxonomy" id="29468"/>
    <lineage>
        <taxon>Bacteria</taxon>
        <taxon>Pseudomonadati</taxon>
        <taxon>Pseudomonadota</taxon>
        <taxon>Alphaproteobacteria</taxon>
        <taxon>Hyphomicrobiales</taxon>
        <taxon>Methylocystaceae</taxon>
        <taxon>Methylocystis</taxon>
    </lineage>
</organism>
<dbReference type="Proteomes" id="UP001144323">
    <property type="component" value="Unassembled WGS sequence"/>
</dbReference>
<sequence>MIKVLVVRVDGTSGDEFRLAAAESLAKLFETHVVGLIINVLPEPIIVETMTSVTDWSESLEHARAQGRQFEERTKERLKSLAPSSEVRRIDAYSHERAFLTARECRSADVLVGLRLSDDDDTIELHDVIEETLFEAGRHIFLVADQKTFDGGFEHSVVAWNGSREATRAVAEALPYLKKSKAVTVLRIGAETDSILSAVQDDRLVAYLRRHGIIASLERVPHKGFQDIATVLIHEVVARKGDLLVMGGYGHSRLREWLLGGTTYRLLRKCPISLVMAH</sequence>
<dbReference type="EMBL" id="BSEC01000006">
    <property type="protein sequence ID" value="GLI95965.1"/>
    <property type="molecule type" value="Genomic_DNA"/>
</dbReference>
<evidence type="ECO:0000259" key="1">
    <source>
        <dbReference type="Pfam" id="PF00582"/>
    </source>
</evidence>
<feature type="domain" description="UspA" evidence="1">
    <location>
        <begin position="155"/>
        <end position="277"/>
    </location>
</feature>
<accession>A0A9W6GZZ3</accession>
<dbReference type="SUPFAM" id="SSF52402">
    <property type="entry name" value="Adenine nucleotide alpha hydrolases-like"/>
    <property type="match status" value="1"/>
</dbReference>
<proteinExistence type="predicted"/>
<protein>
    <submittedName>
        <fullName evidence="2">Universal stress protein UspA</fullName>
    </submittedName>
</protein>